<proteinExistence type="predicted"/>
<evidence type="ECO:0000313" key="1">
    <source>
        <dbReference type="EMBL" id="JAD52545.1"/>
    </source>
</evidence>
<sequence length="38" mass="4438">MHVHSFTEILQDDSSFQEAQTQHIYFYVGLTFKDGLTC</sequence>
<reference evidence="1" key="1">
    <citation type="submission" date="2014-09" db="EMBL/GenBank/DDBJ databases">
        <authorList>
            <person name="Magalhaes I.L.F."/>
            <person name="Oliveira U."/>
            <person name="Santos F.R."/>
            <person name="Vidigal T.H.D.A."/>
            <person name="Brescovit A.D."/>
            <person name="Santos A.J."/>
        </authorList>
    </citation>
    <scope>NUCLEOTIDE SEQUENCE</scope>
    <source>
        <tissue evidence="1">Shoot tissue taken approximately 20 cm above the soil surface</tissue>
    </source>
</reference>
<organism evidence="1">
    <name type="scientific">Arundo donax</name>
    <name type="common">Giant reed</name>
    <name type="synonym">Donax arundinaceus</name>
    <dbReference type="NCBI Taxonomy" id="35708"/>
    <lineage>
        <taxon>Eukaryota</taxon>
        <taxon>Viridiplantae</taxon>
        <taxon>Streptophyta</taxon>
        <taxon>Embryophyta</taxon>
        <taxon>Tracheophyta</taxon>
        <taxon>Spermatophyta</taxon>
        <taxon>Magnoliopsida</taxon>
        <taxon>Liliopsida</taxon>
        <taxon>Poales</taxon>
        <taxon>Poaceae</taxon>
        <taxon>PACMAD clade</taxon>
        <taxon>Arundinoideae</taxon>
        <taxon>Arundineae</taxon>
        <taxon>Arundo</taxon>
    </lineage>
</organism>
<accession>A0A0A9AUH0</accession>
<dbReference type="EMBL" id="GBRH01245350">
    <property type="protein sequence ID" value="JAD52545.1"/>
    <property type="molecule type" value="Transcribed_RNA"/>
</dbReference>
<dbReference type="AlphaFoldDB" id="A0A0A9AUH0"/>
<reference evidence="1" key="2">
    <citation type="journal article" date="2015" name="Data Brief">
        <title>Shoot transcriptome of the giant reed, Arundo donax.</title>
        <authorList>
            <person name="Barrero R.A."/>
            <person name="Guerrero F.D."/>
            <person name="Moolhuijzen P."/>
            <person name="Goolsby J.A."/>
            <person name="Tidwell J."/>
            <person name="Bellgard S.E."/>
            <person name="Bellgard M.I."/>
        </authorList>
    </citation>
    <scope>NUCLEOTIDE SEQUENCE</scope>
    <source>
        <tissue evidence="1">Shoot tissue taken approximately 20 cm above the soil surface</tissue>
    </source>
</reference>
<name>A0A0A9AUH0_ARUDO</name>
<protein>
    <submittedName>
        <fullName evidence="1">Uncharacterized protein</fullName>
    </submittedName>
</protein>